<dbReference type="AlphaFoldDB" id="A0A9D1WCQ6"/>
<dbReference type="InterPro" id="IPR033907">
    <property type="entry name" value="Endolysin_autolysin"/>
</dbReference>
<comment type="caution">
    <text evidence="8">The sequence shown here is derived from an EMBL/GenBank/DDBJ whole genome shotgun (WGS) entry which is preliminary data.</text>
</comment>
<keyword evidence="2 7" id="KW-0929">Antimicrobial</keyword>
<comment type="catalytic activity">
    <reaction evidence="1 7">
        <text>Hydrolysis of (1-&gt;4)-beta-linkages between N-acetylmuramic acid and N-acetyl-D-glucosamine residues in a peptidoglycan and between N-acetyl-D-glucosamine residues in chitodextrins.</text>
        <dbReference type="EC" id="3.2.1.17"/>
    </reaction>
</comment>
<dbReference type="Pfam" id="PF00959">
    <property type="entry name" value="Phage_lysozyme"/>
    <property type="match status" value="1"/>
</dbReference>
<dbReference type="InterPro" id="IPR002196">
    <property type="entry name" value="Glyco_hydro_24"/>
</dbReference>
<dbReference type="PANTHER" id="PTHR38107:SF3">
    <property type="entry name" value="LYSOZYME RRRD-RELATED"/>
    <property type="match status" value="1"/>
</dbReference>
<keyword evidence="3 7" id="KW-0081">Bacteriolytic enzyme</keyword>
<protein>
    <recommendedName>
        <fullName evidence="7">Lysozyme</fullName>
        <ecNumber evidence="7">3.2.1.17</ecNumber>
    </recommendedName>
</protein>
<evidence type="ECO:0000256" key="2">
    <source>
        <dbReference type="ARBA" id="ARBA00022529"/>
    </source>
</evidence>
<dbReference type="Proteomes" id="UP000886829">
    <property type="component" value="Unassembled WGS sequence"/>
</dbReference>
<dbReference type="GO" id="GO:0042742">
    <property type="term" value="P:defense response to bacterium"/>
    <property type="evidence" value="ECO:0007669"/>
    <property type="project" value="UniProtKB-KW"/>
</dbReference>
<organism evidence="8 9">
    <name type="scientific">Candidatus Anaerobiospirillum pullistercoris</name>
    <dbReference type="NCBI Taxonomy" id="2838452"/>
    <lineage>
        <taxon>Bacteria</taxon>
        <taxon>Pseudomonadati</taxon>
        <taxon>Pseudomonadota</taxon>
        <taxon>Gammaproteobacteria</taxon>
        <taxon>Aeromonadales</taxon>
        <taxon>Succinivibrionaceae</taxon>
        <taxon>Anaerobiospirillum</taxon>
    </lineage>
</organism>
<dbReference type="EMBL" id="DXEV01000011">
    <property type="protein sequence ID" value="HIX55907.1"/>
    <property type="molecule type" value="Genomic_DNA"/>
</dbReference>
<name>A0A9D1WCQ6_9GAMM</name>
<evidence type="ECO:0000256" key="3">
    <source>
        <dbReference type="ARBA" id="ARBA00022638"/>
    </source>
</evidence>
<dbReference type="HAMAP" id="MF_04110">
    <property type="entry name" value="ENDOLYSIN_T4"/>
    <property type="match status" value="1"/>
</dbReference>
<dbReference type="PANTHER" id="PTHR38107">
    <property type="match status" value="1"/>
</dbReference>
<evidence type="ECO:0000256" key="6">
    <source>
        <dbReference type="ARBA" id="ARBA00023295"/>
    </source>
</evidence>
<comment type="similarity">
    <text evidence="7">Belongs to the glycosyl hydrolase 24 family.</text>
</comment>
<evidence type="ECO:0000256" key="4">
    <source>
        <dbReference type="ARBA" id="ARBA00022801"/>
    </source>
</evidence>
<evidence type="ECO:0000256" key="5">
    <source>
        <dbReference type="ARBA" id="ARBA00023200"/>
    </source>
</evidence>
<evidence type="ECO:0000313" key="8">
    <source>
        <dbReference type="EMBL" id="HIX55907.1"/>
    </source>
</evidence>
<dbReference type="GO" id="GO:0031640">
    <property type="term" value="P:killing of cells of another organism"/>
    <property type="evidence" value="ECO:0007669"/>
    <property type="project" value="UniProtKB-KW"/>
</dbReference>
<proteinExistence type="inferred from homology"/>
<dbReference type="InterPro" id="IPR023346">
    <property type="entry name" value="Lysozyme-like_dom_sf"/>
</dbReference>
<dbReference type="Gene3D" id="1.10.530.40">
    <property type="match status" value="1"/>
</dbReference>
<dbReference type="GO" id="GO:0009253">
    <property type="term" value="P:peptidoglycan catabolic process"/>
    <property type="evidence" value="ECO:0007669"/>
    <property type="project" value="InterPro"/>
</dbReference>
<dbReference type="EC" id="3.2.1.17" evidence="7"/>
<dbReference type="CDD" id="cd00737">
    <property type="entry name" value="lyz_endolysin_autolysin"/>
    <property type="match status" value="1"/>
</dbReference>
<dbReference type="InterPro" id="IPR034690">
    <property type="entry name" value="Endolysin_T4_type"/>
</dbReference>
<gene>
    <name evidence="8" type="ORF">H9850_00355</name>
</gene>
<keyword evidence="6 7" id="KW-0326">Glycosidase</keyword>
<keyword evidence="5" id="KW-1035">Host cytoplasm</keyword>
<dbReference type="InterPro" id="IPR023347">
    <property type="entry name" value="Lysozyme_dom_sf"/>
</dbReference>
<accession>A0A9D1WCQ6</accession>
<dbReference type="GO" id="GO:0016998">
    <property type="term" value="P:cell wall macromolecule catabolic process"/>
    <property type="evidence" value="ECO:0007669"/>
    <property type="project" value="InterPro"/>
</dbReference>
<reference evidence="8" key="1">
    <citation type="journal article" date="2021" name="PeerJ">
        <title>Extensive microbial diversity within the chicken gut microbiome revealed by metagenomics and culture.</title>
        <authorList>
            <person name="Gilroy R."/>
            <person name="Ravi A."/>
            <person name="Getino M."/>
            <person name="Pursley I."/>
            <person name="Horton D.L."/>
            <person name="Alikhan N.F."/>
            <person name="Baker D."/>
            <person name="Gharbi K."/>
            <person name="Hall N."/>
            <person name="Watson M."/>
            <person name="Adriaenssens E.M."/>
            <person name="Foster-Nyarko E."/>
            <person name="Jarju S."/>
            <person name="Secka A."/>
            <person name="Antonio M."/>
            <person name="Oren A."/>
            <person name="Chaudhuri R.R."/>
            <person name="La Ragione R."/>
            <person name="Hildebrand F."/>
            <person name="Pallen M.J."/>
        </authorList>
    </citation>
    <scope>NUCLEOTIDE SEQUENCE</scope>
    <source>
        <strain evidence="8">USASDec5-558</strain>
    </source>
</reference>
<dbReference type="InterPro" id="IPR051018">
    <property type="entry name" value="Bacteriophage_GH24"/>
</dbReference>
<reference evidence="8" key="2">
    <citation type="submission" date="2021-04" db="EMBL/GenBank/DDBJ databases">
        <authorList>
            <person name="Gilroy R."/>
        </authorList>
    </citation>
    <scope>NUCLEOTIDE SEQUENCE</scope>
    <source>
        <strain evidence="8">USASDec5-558</strain>
    </source>
</reference>
<evidence type="ECO:0000256" key="1">
    <source>
        <dbReference type="ARBA" id="ARBA00000632"/>
    </source>
</evidence>
<evidence type="ECO:0000313" key="9">
    <source>
        <dbReference type="Proteomes" id="UP000886829"/>
    </source>
</evidence>
<evidence type="ECO:0000256" key="7">
    <source>
        <dbReference type="RuleBase" id="RU003788"/>
    </source>
</evidence>
<sequence length="149" mass="16555">MSDLTISENGLSMIASFESFEPKAYYCPAGVLTIGYGHTGTNAQGQELQEGDTVTPEQAKRLLYEDVLWAEDAVNEQRLHLTQNQFDALVSFVFNVGATAFAHSTLLKKLKSCDFEDAADEFLRWNKAGGKVLRGLTARREAERDLFLS</sequence>
<keyword evidence="4 7" id="KW-0378">Hydrolase</keyword>
<dbReference type="SUPFAM" id="SSF53955">
    <property type="entry name" value="Lysozyme-like"/>
    <property type="match status" value="1"/>
</dbReference>
<dbReference type="GO" id="GO:0003796">
    <property type="term" value="F:lysozyme activity"/>
    <property type="evidence" value="ECO:0007669"/>
    <property type="project" value="UniProtKB-EC"/>
</dbReference>